<dbReference type="AlphaFoldDB" id="A0AA39NAU9"/>
<proteinExistence type="predicted"/>
<keyword evidence="2" id="KW-1185">Reference proteome</keyword>
<dbReference type="PANTHER" id="PTHR21310">
    <property type="entry name" value="AMINOGLYCOSIDE PHOSPHOTRANSFERASE-RELATED-RELATED"/>
    <property type="match status" value="1"/>
</dbReference>
<dbReference type="InterPro" id="IPR051678">
    <property type="entry name" value="AGP_Transferase"/>
</dbReference>
<organism evidence="1 2">
    <name type="scientific">Armillaria novae-zelandiae</name>
    <dbReference type="NCBI Taxonomy" id="153914"/>
    <lineage>
        <taxon>Eukaryota</taxon>
        <taxon>Fungi</taxon>
        <taxon>Dikarya</taxon>
        <taxon>Basidiomycota</taxon>
        <taxon>Agaricomycotina</taxon>
        <taxon>Agaricomycetes</taxon>
        <taxon>Agaricomycetidae</taxon>
        <taxon>Agaricales</taxon>
        <taxon>Marasmiineae</taxon>
        <taxon>Physalacriaceae</taxon>
        <taxon>Armillaria</taxon>
    </lineage>
</organism>
<dbReference type="PANTHER" id="PTHR21310:SF13">
    <property type="entry name" value="AMINOGLYCOSIDE PHOSPHOTRANSFERASE DOMAIN-CONTAINING PROTEIN"/>
    <property type="match status" value="1"/>
</dbReference>
<feature type="non-terminal residue" evidence="1">
    <location>
        <position position="105"/>
    </location>
</feature>
<name>A0AA39NAU9_9AGAR</name>
<comment type="caution">
    <text evidence="1">The sequence shown here is derived from an EMBL/GenBank/DDBJ whole genome shotgun (WGS) entry which is preliminary data.</text>
</comment>
<accession>A0AA39NAU9</accession>
<evidence type="ECO:0000313" key="1">
    <source>
        <dbReference type="EMBL" id="KAK0462213.1"/>
    </source>
</evidence>
<evidence type="ECO:0000313" key="2">
    <source>
        <dbReference type="Proteomes" id="UP001175227"/>
    </source>
</evidence>
<sequence length="105" mass="12382">MFMCVDFPSFLCCNISPDNIWTATNHVTYRLDSSSHDDLLLRVGWAAVWDDENRQFKEVSDFKMRSEVATIRYVKEHTSIPVPDVLVYDPDWDRKVGGEWMLMKY</sequence>
<gene>
    <name evidence="1" type="ORF">IW261DRAFT_1374782</name>
</gene>
<reference evidence="1" key="1">
    <citation type="submission" date="2023-06" db="EMBL/GenBank/DDBJ databases">
        <authorList>
            <consortium name="Lawrence Berkeley National Laboratory"/>
            <person name="Ahrendt S."/>
            <person name="Sahu N."/>
            <person name="Indic B."/>
            <person name="Wong-Bajracharya J."/>
            <person name="Merenyi Z."/>
            <person name="Ke H.-M."/>
            <person name="Monk M."/>
            <person name="Kocsube S."/>
            <person name="Drula E."/>
            <person name="Lipzen A."/>
            <person name="Balint B."/>
            <person name="Henrissat B."/>
            <person name="Andreopoulos B."/>
            <person name="Martin F.M."/>
            <person name="Harder C.B."/>
            <person name="Rigling D."/>
            <person name="Ford K.L."/>
            <person name="Foster G.D."/>
            <person name="Pangilinan J."/>
            <person name="Papanicolaou A."/>
            <person name="Barry K."/>
            <person name="LaButti K."/>
            <person name="Viragh M."/>
            <person name="Koriabine M."/>
            <person name="Yan M."/>
            <person name="Riley R."/>
            <person name="Champramary S."/>
            <person name="Plett K.L."/>
            <person name="Tsai I.J."/>
            <person name="Slot J."/>
            <person name="Sipos G."/>
            <person name="Plett J."/>
            <person name="Nagy L.G."/>
            <person name="Grigoriev I.V."/>
        </authorList>
    </citation>
    <scope>NUCLEOTIDE SEQUENCE</scope>
    <source>
        <strain evidence="1">ICMP 16352</strain>
    </source>
</reference>
<evidence type="ECO:0008006" key="3">
    <source>
        <dbReference type="Google" id="ProtNLM"/>
    </source>
</evidence>
<dbReference type="Proteomes" id="UP001175227">
    <property type="component" value="Unassembled WGS sequence"/>
</dbReference>
<dbReference type="EMBL" id="JAUEPR010000129">
    <property type="protein sequence ID" value="KAK0462213.1"/>
    <property type="molecule type" value="Genomic_DNA"/>
</dbReference>
<protein>
    <recommendedName>
        <fullName evidence="3">Aminoglycoside phosphotransferase domain-containing protein</fullName>
    </recommendedName>
</protein>